<feature type="transmembrane region" description="Helical" evidence="5">
    <location>
        <begin position="188"/>
        <end position="212"/>
    </location>
</feature>
<dbReference type="InterPro" id="IPR000276">
    <property type="entry name" value="GPCR_Rhodpsn"/>
</dbReference>
<comment type="subcellular location">
    <subcellularLocation>
        <location evidence="1">Membrane</location>
    </subcellularLocation>
</comment>
<sequence>MPVSEAVTSKAGSAFMMVADFIAMCLYIIEGAFVSLFNGIVIVLIVTDRNLRQSSELLFITGLCFADWIDSTGYFNAGIVRLRNIVLNRDDQPESSTSCFYTSYVTLFFYGYQVAPLMMLIVSVERFLAVFSPVRHGSISTSSRLFVMICVLIWVSITYGVACYILAVEPSRTVTVQCFAAEVFGPELWAYVIGQRSIVIILCVLIYIPIFVKTRQILKRKQENPKIQRFNTTMTLIVFSALFLLAIPDTLCFFNVFGMSDYQIVFYIISVNKSIVNVFVYTLRQRELKNKIVSVAKKVMCCWKTVAPTTLTLTTVTADVGRMSTVRQ</sequence>
<keyword evidence="2 5" id="KW-0812">Transmembrane</keyword>
<dbReference type="InterPro" id="IPR019424">
    <property type="entry name" value="7TM_GPCR_Srsx"/>
</dbReference>
<feature type="transmembrane region" description="Helical" evidence="5">
    <location>
        <begin position="21"/>
        <end position="45"/>
    </location>
</feature>
<evidence type="ECO:0000259" key="6">
    <source>
        <dbReference type="PROSITE" id="PS50262"/>
    </source>
</evidence>
<keyword evidence="4 5" id="KW-0472">Membrane</keyword>
<organism evidence="7 8">
    <name type="scientific">Steinernema glaseri</name>
    <dbReference type="NCBI Taxonomy" id="37863"/>
    <lineage>
        <taxon>Eukaryota</taxon>
        <taxon>Metazoa</taxon>
        <taxon>Ecdysozoa</taxon>
        <taxon>Nematoda</taxon>
        <taxon>Chromadorea</taxon>
        <taxon>Rhabditida</taxon>
        <taxon>Tylenchina</taxon>
        <taxon>Panagrolaimomorpha</taxon>
        <taxon>Strongyloidoidea</taxon>
        <taxon>Steinernematidae</taxon>
        <taxon>Steinernema</taxon>
    </lineage>
</organism>
<dbReference type="WBParaSite" id="L893_g12786.t1">
    <property type="protein sequence ID" value="L893_g12786.t1"/>
    <property type="gene ID" value="L893_g12786"/>
</dbReference>
<feature type="transmembrane region" description="Helical" evidence="5">
    <location>
        <begin position="233"/>
        <end position="258"/>
    </location>
</feature>
<feature type="transmembrane region" description="Helical" evidence="5">
    <location>
        <begin position="264"/>
        <end position="283"/>
    </location>
</feature>
<evidence type="ECO:0000256" key="1">
    <source>
        <dbReference type="ARBA" id="ARBA00004370"/>
    </source>
</evidence>
<dbReference type="Pfam" id="PF10320">
    <property type="entry name" value="7TM_GPCR_Srsx"/>
    <property type="match status" value="1"/>
</dbReference>
<name>A0A1I7Y4Z5_9BILA</name>
<evidence type="ECO:0000256" key="3">
    <source>
        <dbReference type="ARBA" id="ARBA00022989"/>
    </source>
</evidence>
<evidence type="ECO:0000256" key="5">
    <source>
        <dbReference type="SAM" id="Phobius"/>
    </source>
</evidence>
<evidence type="ECO:0000313" key="8">
    <source>
        <dbReference type="WBParaSite" id="L893_g12786.t1"/>
    </source>
</evidence>
<feature type="domain" description="G-protein coupled receptors family 1 profile" evidence="6">
    <location>
        <begin position="37"/>
        <end position="281"/>
    </location>
</feature>
<dbReference type="PANTHER" id="PTHR23360:SF26">
    <property type="entry name" value="G-PROTEIN COUPLED RECEPTORS FAMILY 1 PROFILE DOMAIN-CONTAINING PROTEIN"/>
    <property type="match status" value="1"/>
</dbReference>
<reference evidence="8" key="1">
    <citation type="submission" date="2016-11" db="UniProtKB">
        <authorList>
            <consortium name="WormBaseParasite"/>
        </authorList>
    </citation>
    <scope>IDENTIFICATION</scope>
</reference>
<dbReference type="Proteomes" id="UP000095287">
    <property type="component" value="Unplaced"/>
</dbReference>
<feature type="transmembrane region" description="Helical" evidence="5">
    <location>
        <begin position="100"/>
        <end position="124"/>
    </location>
</feature>
<keyword evidence="7" id="KW-1185">Reference proteome</keyword>
<evidence type="ECO:0000256" key="2">
    <source>
        <dbReference type="ARBA" id="ARBA00022692"/>
    </source>
</evidence>
<protein>
    <submittedName>
        <fullName evidence="8">G_PROTEIN_RECEP_F1_2 domain-containing protein</fullName>
    </submittedName>
</protein>
<dbReference type="PANTHER" id="PTHR23360">
    <property type="entry name" value="G-PROTEIN COUPLED RECEPTORS FAMILY 1 PROFILE DOMAIN-CONTAINING PROTEIN-RELATED"/>
    <property type="match status" value="1"/>
</dbReference>
<dbReference type="AlphaFoldDB" id="A0A1I7Y4Z5"/>
<dbReference type="SUPFAM" id="SSF81321">
    <property type="entry name" value="Family A G protein-coupled receptor-like"/>
    <property type="match status" value="1"/>
</dbReference>
<accession>A0A1I7Y4Z5</accession>
<dbReference type="CDD" id="cd00637">
    <property type="entry name" value="7tm_classA_rhodopsin-like"/>
    <property type="match status" value="1"/>
</dbReference>
<evidence type="ECO:0000313" key="7">
    <source>
        <dbReference type="Proteomes" id="UP000095287"/>
    </source>
</evidence>
<evidence type="ECO:0000256" key="4">
    <source>
        <dbReference type="ARBA" id="ARBA00023136"/>
    </source>
</evidence>
<dbReference type="InterPro" id="IPR047130">
    <property type="entry name" value="7TM_GPCR_Srsx_nematod"/>
</dbReference>
<dbReference type="SMART" id="SM01381">
    <property type="entry name" value="7TM_GPCR_Srsx"/>
    <property type="match status" value="1"/>
</dbReference>
<dbReference type="GO" id="GO:0004930">
    <property type="term" value="F:G protein-coupled receptor activity"/>
    <property type="evidence" value="ECO:0007669"/>
    <property type="project" value="InterPro"/>
</dbReference>
<proteinExistence type="predicted"/>
<dbReference type="GO" id="GO:0016020">
    <property type="term" value="C:membrane"/>
    <property type="evidence" value="ECO:0007669"/>
    <property type="project" value="UniProtKB-SubCell"/>
</dbReference>
<dbReference type="InterPro" id="IPR017452">
    <property type="entry name" value="GPCR_Rhodpsn_7TM"/>
</dbReference>
<dbReference type="Gene3D" id="1.20.1070.10">
    <property type="entry name" value="Rhodopsin 7-helix transmembrane proteins"/>
    <property type="match status" value="1"/>
</dbReference>
<feature type="transmembrane region" description="Helical" evidence="5">
    <location>
        <begin position="57"/>
        <end position="80"/>
    </location>
</feature>
<feature type="transmembrane region" description="Helical" evidence="5">
    <location>
        <begin position="145"/>
        <end position="168"/>
    </location>
</feature>
<dbReference type="PROSITE" id="PS50262">
    <property type="entry name" value="G_PROTEIN_RECEP_F1_2"/>
    <property type="match status" value="1"/>
</dbReference>
<keyword evidence="3 5" id="KW-1133">Transmembrane helix</keyword>